<dbReference type="Proteomes" id="UP001044222">
    <property type="component" value="Unassembled WGS sequence"/>
</dbReference>
<evidence type="ECO:0000256" key="8">
    <source>
        <dbReference type="ARBA" id="ARBA00023136"/>
    </source>
</evidence>
<dbReference type="SMART" id="SM00208">
    <property type="entry name" value="TNFR"/>
    <property type="match status" value="4"/>
</dbReference>
<dbReference type="GO" id="GO:2000406">
    <property type="term" value="P:positive regulation of T cell migration"/>
    <property type="evidence" value="ECO:0007669"/>
    <property type="project" value="TreeGrafter"/>
</dbReference>
<feature type="transmembrane region" description="Helical" evidence="16">
    <location>
        <begin position="225"/>
        <end position="252"/>
    </location>
</feature>
<gene>
    <name evidence="18" type="ORF">ANANG_G00317180</name>
</gene>
<dbReference type="PROSITE" id="PS50050">
    <property type="entry name" value="TNFR_NGFR_2"/>
    <property type="match status" value="1"/>
</dbReference>
<feature type="domain" description="TNFR-Cys" evidence="17">
    <location>
        <begin position="93"/>
        <end position="135"/>
    </location>
</feature>
<evidence type="ECO:0000256" key="5">
    <source>
        <dbReference type="ARBA" id="ARBA00022737"/>
    </source>
</evidence>
<reference evidence="18" key="1">
    <citation type="submission" date="2021-01" db="EMBL/GenBank/DDBJ databases">
        <title>A chromosome-scale assembly of European eel, Anguilla anguilla.</title>
        <authorList>
            <person name="Henkel C."/>
            <person name="Jong-Raadsen S.A."/>
            <person name="Dufour S."/>
            <person name="Weltzien F.-A."/>
            <person name="Palstra A.P."/>
            <person name="Pelster B."/>
            <person name="Spaink H.P."/>
            <person name="Van Den Thillart G.E."/>
            <person name="Jansen H."/>
            <person name="Zahm M."/>
            <person name="Klopp C."/>
            <person name="Cedric C."/>
            <person name="Louis A."/>
            <person name="Berthelot C."/>
            <person name="Parey E."/>
            <person name="Roest Crollius H."/>
            <person name="Montfort J."/>
            <person name="Robinson-Rechavi M."/>
            <person name="Bucao C."/>
            <person name="Bouchez O."/>
            <person name="Gislard M."/>
            <person name="Lluch J."/>
            <person name="Milhes M."/>
            <person name="Lampietro C."/>
            <person name="Lopez Roques C."/>
            <person name="Donnadieu C."/>
            <person name="Braasch I."/>
            <person name="Desvignes T."/>
            <person name="Postlethwait J."/>
            <person name="Bobe J."/>
            <person name="Guiguen Y."/>
            <person name="Dirks R."/>
        </authorList>
    </citation>
    <scope>NUCLEOTIDE SEQUENCE</scope>
    <source>
        <strain evidence="18">Tag_6206</strain>
        <tissue evidence="18">Liver</tissue>
    </source>
</reference>
<comment type="caution">
    <text evidence="15">Lacks conserved residue(s) required for the propagation of feature annotation.</text>
</comment>
<dbReference type="PROSITE" id="PS00652">
    <property type="entry name" value="TNFR_NGFR_1"/>
    <property type="match status" value="2"/>
</dbReference>
<keyword evidence="8 16" id="KW-0472">Membrane</keyword>
<dbReference type="GO" id="GO:0023035">
    <property type="term" value="P:CD40 signaling pathway"/>
    <property type="evidence" value="ECO:0007669"/>
    <property type="project" value="UniProtKB-ARBA"/>
</dbReference>
<evidence type="ECO:0000256" key="2">
    <source>
        <dbReference type="ARBA" id="ARBA00015766"/>
    </source>
</evidence>
<dbReference type="EMBL" id="JAFIRN010000110">
    <property type="protein sequence ID" value="KAG5830109.1"/>
    <property type="molecule type" value="Genomic_DNA"/>
</dbReference>
<keyword evidence="7 16" id="KW-1133">Transmembrane helix</keyword>
<dbReference type="GO" id="GO:0006874">
    <property type="term" value="P:intracellular calcium ion homeostasis"/>
    <property type="evidence" value="ECO:0007669"/>
    <property type="project" value="UniProtKB-ARBA"/>
</dbReference>
<keyword evidence="3 16" id="KW-0812">Transmembrane</keyword>
<keyword evidence="6" id="KW-0391">Immunity</keyword>
<proteinExistence type="predicted"/>
<protein>
    <recommendedName>
        <fullName evidence="2">Tumor necrosis factor receptor superfamily member 5</fullName>
    </recommendedName>
    <alternativeName>
        <fullName evidence="12">B-cell surface antigen CD40</fullName>
    </alternativeName>
    <alternativeName>
        <fullName evidence="13">CD40L receptor</fullName>
    </alternativeName>
</protein>
<evidence type="ECO:0000256" key="3">
    <source>
        <dbReference type="ARBA" id="ARBA00022692"/>
    </source>
</evidence>
<dbReference type="GO" id="GO:0002376">
    <property type="term" value="P:immune system process"/>
    <property type="evidence" value="ECO:0007669"/>
    <property type="project" value="UniProtKB-KW"/>
</dbReference>
<evidence type="ECO:0000256" key="14">
    <source>
        <dbReference type="ARBA" id="ARBA00045871"/>
    </source>
</evidence>
<evidence type="ECO:0000256" key="13">
    <source>
        <dbReference type="ARBA" id="ARBA00032719"/>
    </source>
</evidence>
<feature type="repeat" description="TNFR-Cys" evidence="15">
    <location>
        <begin position="93"/>
        <end position="135"/>
    </location>
</feature>
<name>A0A9D3LIU7_ANGAN</name>
<keyword evidence="11" id="KW-0325">Glycoprotein</keyword>
<dbReference type="GO" id="GO:0045935">
    <property type="term" value="P:positive regulation of nucleobase-containing compound metabolic process"/>
    <property type="evidence" value="ECO:0007669"/>
    <property type="project" value="UniProtKB-ARBA"/>
</dbReference>
<dbReference type="SUPFAM" id="SSF57586">
    <property type="entry name" value="TNF receptor-like"/>
    <property type="match status" value="2"/>
</dbReference>
<comment type="function">
    <text evidence="14">Receptor for TNFSF5/CD40LG. Transduces TRAF6- and MAP3K8-mediated signals that activate ERK in macrophages and B cells, leading to induction of immunoglobulin secretion.</text>
</comment>
<sequence length="272" mass="30940">MPTDPAEGERMTRTGQPQDEGMLSLKKWKYDMGYFKVTSWMPIQTYLLIQFCGLAYSCGSAYYEINGQCCHLCLPGTRLYMHCTEYTSTFCVPCPQKSFNDEPNSRLNCYRCTGCDPAMGLKTYRQCTPTSDTVCGPLDHHYCTKTDNKGCSFAQKHTICRPGQFILRSGTTLTNTECGDCPDKTFSDESFSAYCKPHRDCQTLGLQEITAGTNTSDSECGPRNIPVYIVTVFVLLALAVFLAIIFILWKFLPLRGRRERRTCRHIWQKEKE</sequence>
<dbReference type="PANTHER" id="PTHR46838:SF1">
    <property type="entry name" value="TUMOR NECROSIS FACTOR RECEPTOR SUPERFAMILY MEMBER 14"/>
    <property type="match status" value="1"/>
</dbReference>
<keyword evidence="9 15" id="KW-1015">Disulfide bond</keyword>
<evidence type="ECO:0000256" key="7">
    <source>
        <dbReference type="ARBA" id="ARBA00022989"/>
    </source>
</evidence>
<feature type="disulfide bond" evidence="15">
    <location>
        <begin position="94"/>
        <end position="109"/>
    </location>
</feature>
<dbReference type="InterPro" id="IPR001368">
    <property type="entry name" value="TNFR/NGFR_Cys_rich_reg"/>
</dbReference>
<evidence type="ECO:0000256" key="1">
    <source>
        <dbReference type="ARBA" id="ARBA00004479"/>
    </source>
</evidence>
<evidence type="ECO:0000256" key="16">
    <source>
        <dbReference type="SAM" id="Phobius"/>
    </source>
</evidence>
<comment type="subcellular location">
    <subcellularLocation>
        <location evidence="1">Membrane</location>
        <topology evidence="1">Single-pass type I membrane protein</topology>
    </subcellularLocation>
</comment>
<dbReference type="GO" id="GO:0002720">
    <property type="term" value="P:positive regulation of cytokine production involved in immune response"/>
    <property type="evidence" value="ECO:0007669"/>
    <property type="project" value="TreeGrafter"/>
</dbReference>
<dbReference type="GO" id="GO:0051094">
    <property type="term" value="P:positive regulation of developmental process"/>
    <property type="evidence" value="ECO:0007669"/>
    <property type="project" value="UniProtKB-ARBA"/>
</dbReference>
<evidence type="ECO:0000256" key="9">
    <source>
        <dbReference type="ARBA" id="ARBA00023157"/>
    </source>
</evidence>
<evidence type="ECO:0000256" key="4">
    <source>
        <dbReference type="ARBA" id="ARBA00022729"/>
    </source>
</evidence>
<dbReference type="Gene3D" id="2.10.50.10">
    <property type="entry name" value="Tumor Necrosis Factor Receptor, subunit A, domain 2"/>
    <property type="match status" value="3"/>
</dbReference>
<keyword evidence="4" id="KW-0732">Signal</keyword>
<dbReference type="GO" id="GO:0050829">
    <property type="term" value="P:defense response to Gram-negative bacterium"/>
    <property type="evidence" value="ECO:0007669"/>
    <property type="project" value="TreeGrafter"/>
</dbReference>
<evidence type="ECO:0000259" key="17">
    <source>
        <dbReference type="PROSITE" id="PS50050"/>
    </source>
</evidence>
<dbReference type="GO" id="GO:0009897">
    <property type="term" value="C:external side of plasma membrane"/>
    <property type="evidence" value="ECO:0007669"/>
    <property type="project" value="TreeGrafter"/>
</dbReference>
<organism evidence="18 19">
    <name type="scientific">Anguilla anguilla</name>
    <name type="common">European freshwater eel</name>
    <name type="synonym">Muraena anguilla</name>
    <dbReference type="NCBI Taxonomy" id="7936"/>
    <lineage>
        <taxon>Eukaryota</taxon>
        <taxon>Metazoa</taxon>
        <taxon>Chordata</taxon>
        <taxon>Craniata</taxon>
        <taxon>Vertebrata</taxon>
        <taxon>Euteleostomi</taxon>
        <taxon>Actinopterygii</taxon>
        <taxon>Neopterygii</taxon>
        <taxon>Teleostei</taxon>
        <taxon>Anguilliformes</taxon>
        <taxon>Anguillidae</taxon>
        <taxon>Anguilla</taxon>
    </lineage>
</organism>
<dbReference type="GO" id="GO:0046642">
    <property type="term" value="P:negative regulation of alpha-beta T cell proliferation"/>
    <property type="evidence" value="ECO:0007669"/>
    <property type="project" value="TreeGrafter"/>
</dbReference>
<evidence type="ECO:0000256" key="12">
    <source>
        <dbReference type="ARBA" id="ARBA00031089"/>
    </source>
</evidence>
<evidence type="ECO:0000313" key="18">
    <source>
        <dbReference type="EMBL" id="KAG5830109.1"/>
    </source>
</evidence>
<keyword evidence="10" id="KW-0675">Receptor</keyword>
<dbReference type="PANTHER" id="PTHR46838">
    <property type="entry name" value="TUMOR NECROSIS FACTOR RECEPTOR SUPERFAMILY MEMBER 14"/>
    <property type="match status" value="1"/>
</dbReference>
<keyword evidence="19" id="KW-1185">Reference proteome</keyword>
<dbReference type="GO" id="GO:0050830">
    <property type="term" value="P:defense response to Gram-positive bacterium"/>
    <property type="evidence" value="ECO:0007669"/>
    <property type="project" value="TreeGrafter"/>
</dbReference>
<dbReference type="Pfam" id="PF00020">
    <property type="entry name" value="TNFR_c6"/>
    <property type="match status" value="2"/>
</dbReference>
<dbReference type="CDD" id="cd13405">
    <property type="entry name" value="TNFRSF14_teleost"/>
    <property type="match status" value="1"/>
</dbReference>
<dbReference type="AlphaFoldDB" id="A0A9D3LIU7"/>
<accession>A0A9D3LIU7</accession>
<evidence type="ECO:0000256" key="15">
    <source>
        <dbReference type="PROSITE-ProRule" id="PRU00206"/>
    </source>
</evidence>
<keyword evidence="5" id="KW-0677">Repeat</keyword>
<evidence type="ECO:0000256" key="11">
    <source>
        <dbReference type="ARBA" id="ARBA00023180"/>
    </source>
</evidence>
<evidence type="ECO:0000256" key="10">
    <source>
        <dbReference type="ARBA" id="ARBA00023170"/>
    </source>
</evidence>
<dbReference type="FunFam" id="2.10.50.10:FF:000041">
    <property type="entry name" value="Tumor necrosis factor receptor superfamily member 5"/>
    <property type="match status" value="1"/>
</dbReference>
<evidence type="ECO:0000313" key="19">
    <source>
        <dbReference type="Proteomes" id="UP001044222"/>
    </source>
</evidence>
<evidence type="ECO:0000256" key="6">
    <source>
        <dbReference type="ARBA" id="ARBA00022859"/>
    </source>
</evidence>
<comment type="caution">
    <text evidence="18">The sequence shown here is derived from an EMBL/GenBank/DDBJ whole genome shotgun (WGS) entry which is preliminary data.</text>
</comment>